<proteinExistence type="predicted"/>
<evidence type="ECO:0000313" key="1">
    <source>
        <dbReference type="EMBL" id="KAL2911238.1"/>
    </source>
</evidence>
<comment type="caution">
    <text evidence="1">The sequence shown here is derived from an EMBL/GenBank/DDBJ whole genome shotgun (WGS) entry which is preliminary data.</text>
</comment>
<name>A0ABR4MVE5_9FUNG</name>
<gene>
    <name evidence="1" type="ORF">HK105_209294</name>
</gene>
<accession>A0ABR4MVE5</accession>
<protein>
    <submittedName>
        <fullName evidence="1">Uncharacterized protein</fullName>
    </submittedName>
</protein>
<dbReference type="EMBL" id="JADGIZ020000132">
    <property type="protein sequence ID" value="KAL2911238.1"/>
    <property type="molecule type" value="Genomic_DNA"/>
</dbReference>
<reference evidence="1 2" key="1">
    <citation type="submission" date="2023-09" db="EMBL/GenBank/DDBJ databases">
        <title>Pangenome analysis of Batrachochytrium dendrobatidis and related Chytrids.</title>
        <authorList>
            <person name="Yacoub M.N."/>
            <person name="Stajich J.E."/>
            <person name="James T.Y."/>
        </authorList>
    </citation>
    <scope>NUCLEOTIDE SEQUENCE [LARGE SCALE GENOMIC DNA]</scope>
    <source>
        <strain evidence="1 2">JEL0888</strain>
    </source>
</reference>
<organism evidence="1 2">
    <name type="scientific">Polyrhizophydium stewartii</name>
    <dbReference type="NCBI Taxonomy" id="2732419"/>
    <lineage>
        <taxon>Eukaryota</taxon>
        <taxon>Fungi</taxon>
        <taxon>Fungi incertae sedis</taxon>
        <taxon>Chytridiomycota</taxon>
        <taxon>Chytridiomycota incertae sedis</taxon>
        <taxon>Chytridiomycetes</taxon>
        <taxon>Rhizophydiales</taxon>
        <taxon>Rhizophydiales incertae sedis</taxon>
        <taxon>Polyrhizophydium</taxon>
    </lineage>
</organism>
<keyword evidence="2" id="KW-1185">Reference proteome</keyword>
<evidence type="ECO:0000313" key="2">
    <source>
        <dbReference type="Proteomes" id="UP001527925"/>
    </source>
</evidence>
<dbReference type="Proteomes" id="UP001527925">
    <property type="component" value="Unassembled WGS sequence"/>
</dbReference>
<sequence length="381" mass="40985">MPFSRLAEFIRAVLPRLVQAATLQPAGAVLLARALRPLRALLSAKPANAALRAAAAAASTAVRAGGAHASAAAAAAVRWRVAAVPRPAHLGRLAAGAARSSASALSAARRLPLLMRLAPSPTMHFLSTAWAVNIDPKLLRQASFELLRRSFHRSPTSLQALVAARLAESAMPALSSLSASSFARDCRRASRKRASARAARPTAAPDAVISMFFYGPPSAEFETIRPEARELSLEHVREIQRIADAHYEHLQNVSRTLQRLLAAGVSDIRVAEDDNGTLELKVFVPGSLVGTNLTIEQWLVKIGIDPSSTHFTIESPASLRDAMPLTGDDLDSFLDMLTKLQESAQTMFTQQQSLGLTERRRTNNDLLDSYKSYLGSVPIPI</sequence>